<dbReference type="Gene3D" id="3.20.20.70">
    <property type="entry name" value="Aldolase class I"/>
    <property type="match status" value="1"/>
</dbReference>
<evidence type="ECO:0000313" key="10">
    <source>
        <dbReference type="Proteomes" id="UP000292583"/>
    </source>
</evidence>
<keyword evidence="5" id="KW-0408">Iron</keyword>
<comment type="cofactor">
    <cofactor evidence="1">
        <name>[4Fe-4S] cluster</name>
        <dbReference type="ChEBI" id="CHEBI:49883"/>
    </cofactor>
</comment>
<proteinExistence type="predicted"/>
<evidence type="ECO:0000313" key="9">
    <source>
        <dbReference type="EMBL" id="TBR82008.1"/>
    </source>
</evidence>
<dbReference type="GO" id="GO:0051539">
    <property type="term" value="F:4 iron, 4 sulfur cluster binding"/>
    <property type="evidence" value="ECO:0007669"/>
    <property type="project" value="UniProtKB-KW"/>
</dbReference>
<dbReference type="GO" id="GO:0046872">
    <property type="term" value="F:metal ion binding"/>
    <property type="evidence" value="ECO:0007669"/>
    <property type="project" value="UniProtKB-KW"/>
</dbReference>
<name>A0A4Q9JVE9_9BACT</name>
<evidence type="ECO:0000256" key="6">
    <source>
        <dbReference type="ARBA" id="ARBA00023014"/>
    </source>
</evidence>
<dbReference type="PANTHER" id="PTHR43787">
    <property type="entry name" value="FEMO COFACTOR BIOSYNTHESIS PROTEIN NIFB-RELATED"/>
    <property type="match status" value="1"/>
</dbReference>
<dbReference type="CDD" id="cd01335">
    <property type="entry name" value="Radical_SAM"/>
    <property type="match status" value="1"/>
</dbReference>
<accession>A0A4Q9JVE9</accession>
<evidence type="ECO:0000256" key="4">
    <source>
        <dbReference type="ARBA" id="ARBA00022723"/>
    </source>
</evidence>
<keyword evidence="4" id="KW-0479">Metal-binding</keyword>
<keyword evidence="6" id="KW-0411">Iron-sulfur</keyword>
<dbReference type="InterPro" id="IPR058240">
    <property type="entry name" value="rSAM_sf"/>
</dbReference>
<dbReference type="EMBL" id="QPGR01000002">
    <property type="protein sequence ID" value="TBR82008.1"/>
    <property type="molecule type" value="Genomic_DNA"/>
</dbReference>
<feature type="domain" description="Radical SAM core" evidence="7">
    <location>
        <begin position="8"/>
        <end position="141"/>
    </location>
</feature>
<dbReference type="PANTHER" id="PTHR43787:SF10">
    <property type="entry name" value="COFACTOR MODIFYING PROTEIN"/>
    <property type="match status" value="1"/>
</dbReference>
<dbReference type="Pfam" id="PF04055">
    <property type="entry name" value="Radical_SAM"/>
    <property type="match status" value="1"/>
</dbReference>
<evidence type="ECO:0000259" key="8">
    <source>
        <dbReference type="Pfam" id="PF13186"/>
    </source>
</evidence>
<evidence type="ECO:0000256" key="5">
    <source>
        <dbReference type="ARBA" id="ARBA00023004"/>
    </source>
</evidence>
<protein>
    <submittedName>
        <fullName evidence="9">Radical SAM protein</fullName>
    </submittedName>
</protein>
<dbReference type="InterPro" id="IPR007197">
    <property type="entry name" value="rSAM"/>
</dbReference>
<reference evidence="9 10" key="1">
    <citation type="submission" date="2018-07" db="EMBL/GenBank/DDBJ databases">
        <title>Campylobacter zealandensis sp. nov., isolated from birds and water in New Zealand.</title>
        <authorList>
            <person name="Wilkinson D.A."/>
            <person name="Biggs P.J."/>
            <person name="French N.P."/>
            <person name="Midwinter A.C."/>
        </authorList>
    </citation>
    <scope>NUCLEOTIDE SEQUENCE [LARGE SCALE GENOMIC DNA]</scope>
    <source>
        <strain evidence="9 10">B423b</strain>
    </source>
</reference>
<dbReference type="AlphaFoldDB" id="A0A4Q9JVE9"/>
<feature type="domain" description="4Fe4S-binding SPASM" evidence="8">
    <location>
        <begin position="211"/>
        <end position="276"/>
    </location>
</feature>
<dbReference type="Proteomes" id="UP000292583">
    <property type="component" value="Unassembled WGS sequence"/>
</dbReference>
<dbReference type="Pfam" id="PF13186">
    <property type="entry name" value="SPASM"/>
    <property type="match status" value="1"/>
</dbReference>
<evidence type="ECO:0000259" key="7">
    <source>
        <dbReference type="Pfam" id="PF04055"/>
    </source>
</evidence>
<keyword evidence="2" id="KW-0004">4Fe-4S</keyword>
<dbReference type="RefSeq" id="WP_131186427.1">
    <property type="nucleotide sequence ID" value="NZ_QPGR01000002.1"/>
</dbReference>
<organism evidence="9 10">
    <name type="scientific">Campylobacter novaezeelandiae</name>
    <dbReference type="NCBI Taxonomy" id="2267891"/>
    <lineage>
        <taxon>Bacteria</taxon>
        <taxon>Pseudomonadati</taxon>
        <taxon>Campylobacterota</taxon>
        <taxon>Epsilonproteobacteria</taxon>
        <taxon>Campylobacterales</taxon>
        <taxon>Campylobacteraceae</taxon>
        <taxon>Campylobacter</taxon>
    </lineage>
</organism>
<dbReference type="SUPFAM" id="SSF102114">
    <property type="entry name" value="Radical SAM enzymes"/>
    <property type="match status" value="1"/>
</dbReference>
<dbReference type="SFLD" id="SFLDS00029">
    <property type="entry name" value="Radical_SAM"/>
    <property type="match status" value="1"/>
</dbReference>
<dbReference type="CDD" id="cd21122">
    <property type="entry name" value="SPASM_rSAM"/>
    <property type="match status" value="1"/>
</dbReference>
<evidence type="ECO:0000256" key="1">
    <source>
        <dbReference type="ARBA" id="ARBA00001966"/>
    </source>
</evidence>
<dbReference type="OrthoDB" id="9805809at2"/>
<dbReference type="InterPro" id="IPR013785">
    <property type="entry name" value="Aldolase_TIM"/>
</dbReference>
<gene>
    <name evidence="9" type="ORF">DU473_01665</name>
</gene>
<evidence type="ECO:0000256" key="2">
    <source>
        <dbReference type="ARBA" id="ARBA00022485"/>
    </source>
</evidence>
<sequence>MKFKKIYIELSDICGLKCDFCPWVKNTRGVMKLSNFKALVEEISNKAELFTFHLLGDPLLLPNLEEYIQIAYEKNMKLELTTSGFYFNEKNQNLLLKYSNIYQINISITAFLSQNKLNLKDYFAPILTFCQKYLEQDIKSFINLRLWNLDEKFNFPKENLEFYEFLNSYFNVKIDPKQSKNRLARHIILHQKKSFNWPSLENKIINTKGTCYGLIKQIGILSNGTVVPCCLDAKACINLGNIFEKPFTSIINSQKSKKIIQGFKEGKYLEALCQRCAFNVS</sequence>
<dbReference type="GO" id="GO:0003824">
    <property type="term" value="F:catalytic activity"/>
    <property type="evidence" value="ECO:0007669"/>
    <property type="project" value="InterPro"/>
</dbReference>
<keyword evidence="10" id="KW-1185">Reference proteome</keyword>
<evidence type="ECO:0000256" key="3">
    <source>
        <dbReference type="ARBA" id="ARBA00022691"/>
    </source>
</evidence>
<keyword evidence="3" id="KW-0949">S-adenosyl-L-methionine</keyword>
<dbReference type="InterPro" id="IPR023885">
    <property type="entry name" value="4Fe4S-binding_SPASM_dom"/>
</dbReference>
<comment type="caution">
    <text evidence="9">The sequence shown here is derived from an EMBL/GenBank/DDBJ whole genome shotgun (WGS) entry which is preliminary data.</text>
</comment>